<dbReference type="InterPro" id="IPR022310">
    <property type="entry name" value="NAD/GMP_synthase"/>
</dbReference>
<dbReference type="GO" id="GO:0004359">
    <property type="term" value="F:glutaminase activity"/>
    <property type="evidence" value="ECO:0007669"/>
    <property type="project" value="InterPro"/>
</dbReference>
<dbReference type="CDD" id="cd00553">
    <property type="entry name" value="NAD_synthase"/>
    <property type="match status" value="1"/>
</dbReference>
<comment type="caution">
    <text evidence="11">The sequence shown here is derived from an EMBL/GenBank/DDBJ whole genome shotgun (WGS) entry which is preliminary data.</text>
</comment>
<organism evidence="11 12">
    <name type="scientific">Teretinema zuelzerae</name>
    <dbReference type="NCBI Taxonomy" id="156"/>
    <lineage>
        <taxon>Bacteria</taxon>
        <taxon>Pseudomonadati</taxon>
        <taxon>Spirochaetota</taxon>
        <taxon>Spirochaetia</taxon>
        <taxon>Spirochaetales</taxon>
        <taxon>Treponemataceae</taxon>
        <taxon>Teretinema</taxon>
    </lineage>
</organism>
<dbReference type="InterPro" id="IPR036526">
    <property type="entry name" value="C-N_Hydrolase_sf"/>
</dbReference>
<comment type="catalytic activity">
    <reaction evidence="7 8">
        <text>deamido-NAD(+) + L-glutamine + ATP + H2O = L-glutamate + AMP + diphosphate + NAD(+) + H(+)</text>
        <dbReference type="Rhea" id="RHEA:24384"/>
        <dbReference type="ChEBI" id="CHEBI:15377"/>
        <dbReference type="ChEBI" id="CHEBI:15378"/>
        <dbReference type="ChEBI" id="CHEBI:29985"/>
        <dbReference type="ChEBI" id="CHEBI:30616"/>
        <dbReference type="ChEBI" id="CHEBI:33019"/>
        <dbReference type="ChEBI" id="CHEBI:57540"/>
        <dbReference type="ChEBI" id="CHEBI:58359"/>
        <dbReference type="ChEBI" id="CHEBI:58437"/>
        <dbReference type="ChEBI" id="CHEBI:456215"/>
        <dbReference type="EC" id="6.3.5.1"/>
    </reaction>
</comment>
<feature type="binding site" evidence="7">
    <location>
        <begin position="362"/>
        <end position="369"/>
    </location>
    <ligand>
        <name>ATP</name>
        <dbReference type="ChEBI" id="CHEBI:30616"/>
    </ligand>
</feature>
<proteinExistence type="inferred from homology"/>
<keyword evidence="6 7" id="KW-0520">NAD</keyword>
<dbReference type="GO" id="GO:0005524">
    <property type="term" value="F:ATP binding"/>
    <property type="evidence" value="ECO:0007669"/>
    <property type="project" value="UniProtKB-UniRule"/>
</dbReference>
<dbReference type="SUPFAM" id="SSF52402">
    <property type="entry name" value="Adenine nucleotide alpha hydrolases-like"/>
    <property type="match status" value="1"/>
</dbReference>
<feature type="binding site" evidence="7">
    <location>
        <position position="472"/>
    </location>
    <ligand>
        <name>ATP</name>
        <dbReference type="ChEBI" id="CHEBI:30616"/>
    </ligand>
</feature>
<feature type="active site" description="For glutaminase activity" evidence="7">
    <location>
        <position position="115"/>
    </location>
</feature>
<evidence type="ECO:0000256" key="2">
    <source>
        <dbReference type="ARBA" id="ARBA00007145"/>
    </source>
</evidence>
<dbReference type="FunFam" id="1.10.10.1140:FF:000001">
    <property type="entry name" value="Glutamine-dependent NAD(+) synthetase"/>
    <property type="match status" value="1"/>
</dbReference>
<reference evidence="11" key="1">
    <citation type="submission" date="2021-08" db="EMBL/GenBank/DDBJ databases">
        <title>Comparative analyses of Brucepasteria parasyntrophica and Teretinema zuelzerae.</title>
        <authorList>
            <person name="Song Y."/>
            <person name="Brune A."/>
        </authorList>
    </citation>
    <scope>NUCLEOTIDE SEQUENCE</scope>
    <source>
        <strain evidence="11">DSM 1903</strain>
    </source>
</reference>
<dbReference type="NCBIfam" id="NF002730">
    <property type="entry name" value="PRK02628.1"/>
    <property type="match status" value="1"/>
</dbReference>
<evidence type="ECO:0000256" key="1">
    <source>
        <dbReference type="ARBA" id="ARBA00005188"/>
    </source>
</evidence>
<feature type="binding site" evidence="7">
    <location>
        <begin position="482"/>
        <end position="485"/>
    </location>
    <ligand>
        <name>deamido-NAD(+)</name>
        <dbReference type="ChEBI" id="CHEBI:58437"/>
        <note>ligand shared between two neighboring subunits</note>
    </ligand>
</feature>
<dbReference type="HAMAP" id="MF_02090">
    <property type="entry name" value="NadE_glutamine_dep"/>
    <property type="match status" value="1"/>
</dbReference>
<dbReference type="PANTHER" id="PTHR23090:SF9">
    <property type="entry name" value="GLUTAMINE-DEPENDENT NAD(+) SYNTHETASE"/>
    <property type="match status" value="1"/>
</dbReference>
<evidence type="ECO:0000256" key="8">
    <source>
        <dbReference type="PIRNR" id="PIRNR006630"/>
    </source>
</evidence>
<accession>A0AAE3EGA7</accession>
<dbReference type="EMBL" id="JAINWA010000001">
    <property type="protein sequence ID" value="MCD1653640.1"/>
    <property type="molecule type" value="Genomic_DNA"/>
</dbReference>
<dbReference type="EC" id="6.3.5.1" evidence="7 8"/>
<dbReference type="GO" id="GO:0008795">
    <property type="term" value="F:NAD+ synthase activity"/>
    <property type="evidence" value="ECO:0007669"/>
    <property type="project" value="UniProtKB-UniRule"/>
</dbReference>
<keyword evidence="3 7" id="KW-0436">Ligase</keyword>
<comment type="similarity">
    <text evidence="2 7 8">In the C-terminal section; belongs to the NAD synthetase family.</text>
</comment>
<dbReference type="Gene3D" id="3.40.50.620">
    <property type="entry name" value="HUPs"/>
    <property type="match status" value="1"/>
</dbReference>
<dbReference type="InterPro" id="IPR041856">
    <property type="entry name" value="NAD+_synth_C"/>
</dbReference>
<dbReference type="CDD" id="cd07570">
    <property type="entry name" value="GAT_Gln-NAD-synth"/>
    <property type="match status" value="1"/>
</dbReference>
<feature type="binding site" evidence="7">
    <location>
        <position position="200"/>
    </location>
    <ligand>
        <name>L-glutamine</name>
        <dbReference type="ChEBI" id="CHEBI:58359"/>
    </ligand>
</feature>
<sequence length="685" mass="74504">MIHGFLKTAAATPVCTVADCGENTANILSLIQSAAADGVRLVVFPELCVTGYTCGDLFSQDLLGRVAESAVRLIAEKTKDLAITSVVGFPFQFRNARYNCAAVIAGGKIRGIVPKTNIPNYGEFYETRHFAPAPAETAMIPAGIFGSCEVPFGTKLLFCDERDEEIAFAVEICEDLWVPNPPSSAHSAAGALVVANLSASDETVGKKEYRKNLAASQSGRCVGGYIYADAGPGESTTDMVFAGHCLIAEYGSILAESPRFEHGLVKTEIDLGRLLYERRRMNTYPKNEDSGYLRVSMPLVPSGQSASQGQSPRALLRKIDPRPFVPSSRSNLTERCEEVFSIQTAGLMKRLSHTVSKSAVIGVSGGLDSTLALLVTVRSFDRLGLPRTGIRTITMPGFGTTGRTRSNALKLAELLGTATEEIKIHKAVNQHFLDIGQNPETRDITYENSQARERTQILMDKANMLGALVIGTGDLSELALGWATYNGDHMSMYGVNASIPKTLVRHLVAWCADNPELMLERGTPNAAGSEADTETLRKKNAKKLAATLQSILDTPVSPELLPAEDGEISQKTEHIVGPYELHDFFLYHLVRWGASPAKILYLAENAFSGDAGEEAESSGRSVYAREEILKWMKVFYRRFFSQQFKRSCLPDGPKVGSVTLSPRSDWRMPSDASAALWLKELETLG</sequence>
<dbReference type="GO" id="GO:0009435">
    <property type="term" value="P:NAD+ biosynthetic process"/>
    <property type="evidence" value="ECO:0007669"/>
    <property type="project" value="UniProtKB-UniRule"/>
</dbReference>
<evidence type="ECO:0000313" key="12">
    <source>
        <dbReference type="Proteomes" id="UP001198163"/>
    </source>
</evidence>
<name>A0AAE3EGA7_9SPIR</name>
<dbReference type="InterPro" id="IPR014445">
    <property type="entry name" value="Gln-dep_NAD_synthase"/>
</dbReference>
<comment type="pathway">
    <text evidence="1 7 8">Cofactor biosynthesis; NAD(+) biosynthesis; NAD(+) from deamido-NAD(+) (L-Gln route): step 1/1.</text>
</comment>
<feature type="binding site" evidence="7">
    <location>
        <position position="645"/>
    </location>
    <ligand>
        <name>deamido-NAD(+)</name>
        <dbReference type="ChEBI" id="CHEBI:58437"/>
        <note>ligand shared between two neighboring subunits</note>
    </ligand>
</feature>
<dbReference type="Gene3D" id="3.60.110.10">
    <property type="entry name" value="Carbon-nitrogen hydrolase"/>
    <property type="match status" value="1"/>
</dbReference>
<protein>
    <recommendedName>
        <fullName evidence="7 8">Glutamine-dependent NAD(+) synthetase</fullName>
        <ecNumber evidence="7 8">6.3.5.1</ecNumber>
    </recommendedName>
    <alternativeName>
        <fullName evidence="7 8">NAD(+) synthase [glutamine-hydrolyzing]</fullName>
    </alternativeName>
</protein>
<evidence type="ECO:0000256" key="5">
    <source>
        <dbReference type="ARBA" id="ARBA00022840"/>
    </source>
</evidence>
<dbReference type="NCBIfam" id="TIGR00552">
    <property type="entry name" value="nadE"/>
    <property type="match status" value="1"/>
</dbReference>
<dbReference type="InterPro" id="IPR003694">
    <property type="entry name" value="NAD_synthase"/>
</dbReference>
<evidence type="ECO:0000313" key="11">
    <source>
        <dbReference type="EMBL" id="MCD1653640.1"/>
    </source>
</evidence>
<evidence type="ECO:0000256" key="9">
    <source>
        <dbReference type="RuleBase" id="RU003811"/>
    </source>
</evidence>
<dbReference type="PANTHER" id="PTHR23090">
    <property type="entry name" value="NH 3 /GLUTAMINE-DEPENDENT NAD + SYNTHETASE"/>
    <property type="match status" value="1"/>
</dbReference>
<dbReference type="InterPro" id="IPR014729">
    <property type="entry name" value="Rossmann-like_a/b/a_fold"/>
</dbReference>
<dbReference type="SUPFAM" id="SSF56317">
    <property type="entry name" value="Carbon-nitrogen hydrolase"/>
    <property type="match status" value="1"/>
</dbReference>
<keyword evidence="4 7" id="KW-0547">Nucleotide-binding</keyword>
<dbReference type="GO" id="GO:0003952">
    <property type="term" value="F:NAD+ synthase (glutamine-hydrolyzing) activity"/>
    <property type="evidence" value="ECO:0007669"/>
    <property type="project" value="UniProtKB-UniRule"/>
</dbReference>
<dbReference type="Proteomes" id="UP001198163">
    <property type="component" value="Unassembled WGS sequence"/>
</dbReference>
<dbReference type="Pfam" id="PF00795">
    <property type="entry name" value="CN_hydrolase"/>
    <property type="match status" value="1"/>
</dbReference>
<comment type="function">
    <text evidence="7">Catalyzes the ATP-dependent amidation of deamido-NAD to form NAD. Uses L-glutamine as a nitrogen source.</text>
</comment>
<dbReference type="AlphaFoldDB" id="A0AAE3EGA7"/>
<feature type="binding site" evidence="7">
    <location>
        <position position="477"/>
    </location>
    <ligand>
        <name>deamido-NAD(+)</name>
        <dbReference type="ChEBI" id="CHEBI:58437"/>
        <note>ligand shared between two neighboring subunits</note>
    </ligand>
</feature>
<evidence type="ECO:0000256" key="3">
    <source>
        <dbReference type="ARBA" id="ARBA00022598"/>
    </source>
</evidence>
<gene>
    <name evidence="7" type="primary">nadE</name>
    <name evidence="11" type="ORF">K7J14_02870</name>
</gene>
<dbReference type="RefSeq" id="WP_230752867.1">
    <property type="nucleotide sequence ID" value="NZ_JAINWA010000001.1"/>
</dbReference>
<comment type="similarity">
    <text evidence="9">Belongs to the NAD synthetase family.</text>
</comment>
<feature type="domain" description="CN hydrolase" evidence="10">
    <location>
        <begin position="6"/>
        <end position="271"/>
    </location>
</feature>
<dbReference type="PIRSF" id="PIRSF006630">
    <property type="entry name" value="NADS_GAT"/>
    <property type="match status" value="1"/>
</dbReference>
<feature type="binding site" evidence="7">
    <location>
        <position position="448"/>
    </location>
    <ligand>
        <name>deamido-NAD(+)</name>
        <dbReference type="ChEBI" id="CHEBI:58437"/>
        <note>ligand shared between two neighboring subunits</note>
    </ligand>
</feature>
<dbReference type="PROSITE" id="PS50263">
    <property type="entry name" value="CN_HYDROLASE"/>
    <property type="match status" value="1"/>
</dbReference>
<feature type="active site" description="Nucleophile; for glutaminase activity" evidence="7">
    <location>
        <position position="173"/>
    </location>
</feature>
<dbReference type="GO" id="GO:0005737">
    <property type="term" value="C:cytoplasm"/>
    <property type="evidence" value="ECO:0007669"/>
    <property type="project" value="InterPro"/>
</dbReference>
<feature type="binding site" evidence="7">
    <location>
        <position position="121"/>
    </location>
    <ligand>
        <name>L-glutamine</name>
        <dbReference type="ChEBI" id="CHEBI:58359"/>
    </ligand>
</feature>
<evidence type="ECO:0000259" key="10">
    <source>
        <dbReference type="PROSITE" id="PS50263"/>
    </source>
</evidence>
<dbReference type="Gene3D" id="1.10.10.1140">
    <property type="entry name" value="Glutamine-dependent NAD+ synthetase, C-terminal domain"/>
    <property type="match status" value="1"/>
</dbReference>
<feature type="binding site" evidence="7">
    <location>
        <position position="206"/>
    </location>
    <ligand>
        <name>L-glutamine</name>
        <dbReference type="ChEBI" id="CHEBI:58359"/>
    </ligand>
</feature>
<evidence type="ECO:0000256" key="6">
    <source>
        <dbReference type="ARBA" id="ARBA00023027"/>
    </source>
</evidence>
<dbReference type="InterPro" id="IPR003010">
    <property type="entry name" value="C-N_Hydrolase"/>
</dbReference>
<feature type="active site" description="Proton acceptor; for glutaminase activity" evidence="7">
    <location>
        <position position="46"/>
    </location>
</feature>
<keyword evidence="5 7" id="KW-0067">ATP-binding</keyword>
<dbReference type="Pfam" id="PF02540">
    <property type="entry name" value="NAD_synthase"/>
    <property type="match status" value="1"/>
</dbReference>
<evidence type="ECO:0000256" key="7">
    <source>
        <dbReference type="HAMAP-Rule" id="MF_02090"/>
    </source>
</evidence>
<keyword evidence="12" id="KW-1185">Reference proteome</keyword>
<evidence type="ECO:0000256" key="4">
    <source>
        <dbReference type="ARBA" id="ARBA00022741"/>
    </source>
</evidence>